<proteinExistence type="predicted"/>
<reference evidence="4" key="1">
    <citation type="journal article" date="2021" name="PeerJ">
        <title>Extensive microbial diversity within the chicken gut microbiome revealed by metagenomics and culture.</title>
        <authorList>
            <person name="Gilroy R."/>
            <person name="Ravi A."/>
            <person name="Getino M."/>
            <person name="Pursley I."/>
            <person name="Horton D.L."/>
            <person name="Alikhan N.F."/>
            <person name="Baker D."/>
            <person name="Gharbi K."/>
            <person name="Hall N."/>
            <person name="Watson M."/>
            <person name="Adriaenssens E.M."/>
            <person name="Foster-Nyarko E."/>
            <person name="Jarju S."/>
            <person name="Secka A."/>
            <person name="Antonio M."/>
            <person name="Oren A."/>
            <person name="Chaudhuri R.R."/>
            <person name="La Ragione R."/>
            <person name="Hildebrand F."/>
            <person name="Pallen M.J."/>
        </authorList>
    </citation>
    <scope>NUCLEOTIDE SEQUENCE</scope>
    <source>
        <strain evidence="4">ChiHjej12B11-9195</strain>
    </source>
</reference>
<dbReference type="PROSITE" id="PS51459">
    <property type="entry name" value="FIDO"/>
    <property type="match status" value="1"/>
</dbReference>
<dbReference type="Pfam" id="PF09339">
    <property type="entry name" value="HTH_IclR"/>
    <property type="match status" value="1"/>
</dbReference>
<evidence type="ECO:0000256" key="1">
    <source>
        <dbReference type="PIRSR" id="PIRSR640198-1"/>
    </source>
</evidence>
<keyword evidence="2" id="KW-0067">ATP-binding</keyword>
<dbReference type="AlphaFoldDB" id="A0A9D2CR71"/>
<dbReference type="PANTHER" id="PTHR13504">
    <property type="entry name" value="FIDO DOMAIN-CONTAINING PROTEIN DDB_G0283145"/>
    <property type="match status" value="1"/>
</dbReference>
<protein>
    <submittedName>
        <fullName evidence="4">Fic family protein</fullName>
    </submittedName>
</protein>
<gene>
    <name evidence="4" type="ORF">H9821_09090</name>
</gene>
<dbReference type="GO" id="GO:0005524">
    <property type="term" value="F:ATP binding"/>
    <property type="evidence" value="ECO:0007669"/>
    <property type="project" value="UniProtKB-KW"/>
</dbReference>
<dbReference type="SUPFAM" id="SSF140931">
    <property type="entry name" value="Fic-like"/>
    <property type="match status" value="1"/>
</dbReference>
<evidence type="ECO:0000313" key="5">
    <source>
        <dbReference type="Proteomes" id="UP000824134"/>
    </source>
</evidence>
<dbReference type="GO" id="GO:0006355">
    <property type="term" value="P:regulation of DNA-templated transcription"/>
    <property type="evidence" value="ECO:0007669"/>
    <property type="project" value="InterPro"/>
</dbReference>
<feature type="binding site" evidence="2">
    <location>
        <begin position="221"/>
        <end position="228"/>
    </location>
    <ligand>
        <name>ATP</name>
        <dbReference type="ChEBI" id="CHEBI:30616"/>
    </ligand>
</feature>
<keyword evidence="2" id="KW-0547">Nucleotide-binding</keyword>
<dbReference type="InterPro" id="IPR036388">
    <property type="entry name" value="WH-like_DNA-bd_sf"/>
</dbReference>
<evidence type="ECO:0000259" key="3">
    <source>
        <dbReference type="PROSITE" id="PS51459"/>
    </source>
</evidence>
<sequence length="390" mass="42798">MQSWPSLTYTEHLWVHRDPLASRRSQRKNRGTFQVPYVPYISEAPVRLSADVLASASAASVAMTRFDHEQTSFAHFPFATVLLHGESATSSQIENLTVNARKLSLAALGAPVGGNAELVARNVRAMKAAIDVAHELSIDALLTMHEELTAGVQDDAGELRKEWVWIGGESPVTARYVAPAWADVPGLLEDLVVFLGRRDLDPTVQAALAHAQFETIHPFTDGNGRTGRALISSLLKARGVTQHVVVPLSSGLLYDLEGYVSALEAYRRGDIEPIILCFVDAIESSLANTRLLAQDIEQFYEQILASRPRVTEAVRKVARFCCSEPAFTAGMLEEHAGVARSTTYRIIDSLVETGILRREQKVRGQNAWSAPALTEALDAFAQRAGRRRFV</sequence>
<dbReference type="InterPro" id="IPR003812">
    <property type="entry name" value="Fido"/>
</dbReference>
<reference evidence="4" key="2">
    <citation type="submission" date="2021-04" db="EMBL/GenBank/DDBJ databases">
        <authorList>
            <person name="Gilroy R."/>
        </authorList>
    </citation>
    <scope>NUCLEOTIDE SEQUENCE</scope>
    <source>
        <strain evidence="4">ChiHjej12B11-9195</strain>
    </source>
</reference>
<evidence type="ECO:0000313" key="4">
    <source>
        <dbReference type="EMBL" id="HIY95790.1"/>
    </source>
</evidence>
<evidence type="ECO:0000256" key="2">
    <source>
        <dbReference type="PIRSR" id="PIRSR640198-2"/>
    </source>
</evidence>
<feature type="active site" evidence="1">
    <location>
        <position position="217"/>
    </location>
</feature>
<dbReference type="InterPro" id="IPR005471">
    <property type="entry name" value="Tscrpt_reg_IclR_N"/>
</dbReference>
<dbReference type="Gene3D" id="1.10.3290.10">
    <property type="entry name" value="Fido-like domain"/>
    <property type="match status" value="1"/>
</dbReference>
<comment type="caution">
    <text evidence="4">The sequence shown here is derived from an EMBL/GenBank/DDBJ whole genome shotgun (WGS) entry which is preliminary data.</text>
</comment>
<dbReference type="Pfam" id="PF02661">
    <property type="entry name" value="Fic"/>
    <property type="match status" value="1"/>
</dbReference>
<accession>A0A9D2CR71</accession>
<feature type="domain" description="Fido" evidence="3">
    <location>
        <begin position="136"/>
        <end position="281"/>
    </location>
</feature>
<dbReference type="Proteomes" id="UP000824134">
    <property type="component" value="Unassembled WGS sequence"/>
</dbReference>
<dbReference type="GO" id="GO:0003677">
    <property type="term" value="F:DNA binding"/>
    <property type="evidence" value="ECO:0007669"/>
    <property type="project" value="InterPro"/>
</dbReference>
<organism evidence="4 5">
    <name type="scientific">Candidatus Rothia avicola</name>
    <dbReference type="NCBI Taxonomy" id="2840478"/>
    <lineage>
        <taxon>Bacteria</taxon>
        <taxon>Bacillati</taxon>
        <taxon>Actinomycetota</taxon>
        <taxon>Actinomycetes</taxon>
        <taxon>Micrococcales</taxon>
        <taxon>Micrococcaceae</taxon>
        <taxon>Rothia</taxon>
    </lineage>
</organism>
<dbReference type="InterPro" id="IPR036597">
    <property type="entry name" value="Fido-like_dom_sf"/>
</dbReference>
<name>A0A9D2CR71_9MICC</name>
<dbReference type="Gene3D" id="1.10.10.10">
    <property type="entry name" value="Winged helix-like DNA-binding domain superfamily/Winged helix DNA-binding domain"/>
    <property type="match status" value="1"/>
</dbReference>
<dbReference type="EMBL" id="DXCN01000069">
    <property type="protein sequence ID" value="HIY95790.1"/>
    <property type="molecule type" value="Genomic_DNA"/>
</dbReference>
<dbReference type="InterPro" id="IPR040198">
    <property type="entry name" value="Fido_containing"/>
</dbReference>
<dbReference type="PANTHER" id="PTHR13504:SF38">
    <property type="entry name" value="FIDO DOMAIN-CONTAINING PROTEIN"/>
    <property type="match status" value="1"/>
</dbReference>